<feature type="region of interest" description="Disordered" evidence="1">
    <location>
        <begin position="1"/>
        <end position="20"/>
    </location>
</feature>
<protein>
    <submittedName>
        <fullName evidence="2">Uncharacterized protein</fullName>
    </submittedName>
</protein>
<accession>A0A0H5Q5N3</accession>
<dbReference type="AlphaFoldDB" id="A0A0H5Q5N3"/>
<proteinExistence type="predicted"/>
<dbReference type="EMBL" id="LN854027">
    <property type="protein sequence ID" value="CRY97326.1"/>
    <property type="molecule type" value="Genomic_DNA"/>
</dbReference>
<sequence>MVSNERSFTNRDTPESVPGTDQERCVVVHMLYPRIDLVCGKHGNMPCVAELLDKADSILRRLRRM</sequence>
<name>A0A0H5Q5N3_9ZZZZ</name>
<evidence type="ECO:0000313" key="2">
    <source>
        <dbReference type="EMBL" id="CRY97326.1"/>
    </source>
</evidence>
<reference evidence="2" key="2">
    <citation type="submission" date="2015-07" db="EMBL/GenBank/DDBJ databases">
        <title>Plasmids, circular viruses and viroids from rat gut.</title>
        <authorList>
            <person name="Jorgensen T.J."/>
            <person name="Hansen M.A."/>
            <person name="Xu Z."/>
            <person name="Tabak M.A."/>
            <person name="Sorensen S.J."/>
            <person name="Hansen L.H."/>
        </authorList>
    </citation>
    <scope>NUCLEOTIDE SEQUENCE</scope>
    <source>
        <strain evidence="2">RGFK1490</strain>
    </source>
</reference>
<organism evidence="2">
    <name type="scientific">uncultured prokaryote</name>
    <dbReference type="NCBI Taxonomy" id="198431"/>
    <lineage>
        <taxon>unclassified sequences</taxon>
        <taxon>environmental samples</taxon>
    </lineage>
</organism>
<reference evidence="2" key="1">
    <citation type="submission" date="2015-06" db="EMBL/GenBank/DDBJ databases">
        <authorList>
            <person name="Joergensen T."/>
        </authorList>
    </citation>
    <scope>NUCLEOTIDE SEQUENCE</scope>
    <source>
        <strain evidence="2">RGFK1490</strain>
    </source>
</reference>
<evidence type="ECO:0000256" key="1">
    <source>
        <dbReference type="SAM" id="MobiDB-lite"/>
    </source>
</evidence>